<comment type="subcellular location">
    <subcellularLocation>
        <location evidence="1">Nucleus</location>
    </subcellularLocation>
</comment>
<keyword evidence="4" id="KW-0539">Nucleus</keyword>
<dbReference type="SMART" id="SM00353">
    <property type="entry name" value="HLH"/>
    <property type="match status" value="1"/>
</dbReference>
<accession>A0ABQ7F3G3</accession>
<organism evidence="7 8">
    <name type="scientific">Brassica cretica</name>
    <name type="common">Mustard</name>
    <dbReference type="NCBI Taxonomy" id="69181"/>
    <lineage>
        <taxon>Eukaryota</taxon>
        <taxon>Viridiplantae</taxon>
        <taxon>Streptophyta</taxon>
        <taxon>Embryophyta</taxon>
        <taxon>Tracheophyta</taxon>
        <taxon>Spermatophyta</taxon>
        <taxon>Magnoliopsida</taxon>
        <taxon>eudicotyledons</taxon>
        <taxon>Gunneridae</taxon>
        <taxon>Pentapetalae</taxon>
        <taxon>rosids</taxon>
        <taxon>malvids</taxon>
        <taxon>Brassicales</taxon>
        <taxon>Brassicaceae</taxon>
        <taxon>Brassiceae</taxon>
        <taxon>Brassica</taxon>
    </lineage>
</organism>
<evidence type="ECO:0000256" key="4">
    <source>
        <dbReference type="ARBA" id="ARBA00023242"/>
    </source>
</evidence>
<feature type="chain" id="PRO_5046732216" description="BHLH domain-containing protein" evidence="5">
    <location>
        <begin position="18"/>
        <end position="158"/>
    </location>
</feature>
<comment type="caution">
    <text evidence="7">The sequence shown here is derived from an EMBL/GenBank/DDBJ whole genome shotgun (WGS) entry which is preliminary data.</text>
</comment>
<evidence type="ECO:0000256" key="3">
    <source>
        <dbReference type="ARBA" id="ARBA00023163"/>
    </source>
</evidence>
<evidence type="ECO:0000256" key="1">
    <source>
        <dbReference type="ARBA" id="ARBA00004123"/>
    </source>
</evidence>
<dbReference type="InterPro" id="IPR011598">
    <property type="entry name" value="bHLH_dom"/>
</dbReference>
<dbReference type="PROSITE" id="PS50888">
    <property type="entry name" value="BHLH"/>
    <property type="match status" value="1"/>
</dbReference>
<proteinExistence type="predicted"/>
<gene>
    <name evidence="7" type="ORF">DY000_02044887</name>
</gene>
<sequence>MMTLLLFVFLPITGSEMFCCLKVRREKISERMRLLQELVPGCNKITGKAVMLDEIINYVQSLQQQVEFLSMKLSTVNPELNIDIDRLLAKDLLQSRDRNTPTLGLNPFARFQGTIPNISTTTAPQYNSLPQASNSRNNTSCFCHHFRFSYTFFFYLIL</sequence>
<dbReference type="Gene3D" id="4.10.280.10">
    <property type="entry name" value="Helix-loop-helix DNA-binding domain"/>
    <property type="match status" value="1"/>
</dbReference>
<evidence type="ECO:0000259" key="6">
    <source>
        <dbReference type="PROSITE" id="PS50888"/>
    </source>
</evidence>
<name>A0ABQ7F3G3_BRACR</name>
<dbReference type="InterPro" id="IPR024097">
    <property type="entry name" value="bHLH_ZIP_TF"/>
</dbReference>
<dbReference type="EMBL" id="QGKV02000297">
    <property type="protein sequence ID" value="KAF3610274.1"/>
    <property type="molecule type" value="Genomic_DNA"/>
</dbReference>
<protein>
    <recommendedName>
        <fullName evidence="6">BHLH domain-containing protein</fullName>
    </recommendedName>
</protein>
<dbReference type="InterPro" id="IPR036638">
    <property type="entry name" value="HLH_DNA-bd_sf"/>
</dbReference>
<evidence type="ECO:0000256" key="2">
    <source>
        <dbReference type="ARBA" id="ARBA00023015"/>
    </source>
</evidence>
<dbReference type="PANTHER" id="PTHR12565:SF452">
    <property type="entry name" value="BHLH DOMAIN-CONTAINING PROTEIN"/>
    <property type="match status" value="1"/>
</dbReference>
<keyword evidence="3" id="KW-0804">Transcription</keyword>
<keyword evidence="8" id="KW-1185">Reference proteome</keyword>
<dbReference type="PANTHER" id="PTHR12565">
    <property type="entry name" value="STEROL REGULATORY ELEMENT-BINDING PROTEIN"/>
    <property type="match status" value="1"/>
</dbReference>
<keyword evidence="2" id="KW-0805">Transcription regulation</keyword>
<dbReference type="SUPFAM" id="SSF47459">
    <property type="entry name" value="HLH, helix-loop-helix DNA-binding domain"/>
    <property type="match status" value="1"/>
</dbReference>
<feature type="domain" description="BHLH" evidence="6">
    <location>
        <begin position="12"/>
        <end position="62"/>
    </location>
</feature>
<evidence type="ECO:0000313" key="8">
    <source>
        <dbReference type="Proteomes" id="UP000266723"/>
    </source>
</evidence>
<evidence type="ECO:0000313" key="7">
    <source>
        <dbReference type="EMBL" id="KAF3610274.1"/>
    </source>
</evidence>
<feature type="signal peptide" evidence="5">
    <location>
        <begin position="1"/>
        <end position="17"/>
    </location>
</feature>
<dbReference type="Proteomes" id="UP000266723">
    <property type="component" value="Unassembled WGS sequence"/>
</dbReference>
<reference evidence="7 8" key="1">
    <citation type="journal article" date="2020" name="BMC Genomics">
        <title>Intraspecific diversification of the crop wild relative Brassica cretica Lam. using demographic model selection.</title>
        <authorList>
            <person name="Kioukis A."/>
            <person name="Michalopoulou V.A."/>
            <person name="Briers L."/>
            <person name="Pirintsos S."/>
            <person name="Studholme D.J."/>
            <person name="Pavlidis P."/>
            <person name="Sarris P.F."/>
        </authorList>
    </citation>
    <scope>NUCLEOTIDE SEQUENCE [LARGE SCALE GENOMIC DNA]</scope>
    <source>
        <strain evidence="8">cv. PFS-1207/04</strain>
    </source>
</reference>
<keyword evidence="5" id="KW-0732">Signal</keyword>
<evidence type="ECO:0000256" key="5">
    <source>
        <dbReference type="SAM" id="SignalP"/>
    </source>
</evidence>